<dbReference type="AlphaFoldDB" id="A0A0E0CBF9"/>
<dbReference type="Gramene" id="OMERI01G37150.1">
    <property type="protein sequence ID" value="OMERI01G37150.1"/>
    <property type="gene ID" value="OMERI01G37150"/>
</dbReference>
<dbReference type="EnsemblPlants" id="OMERI01G37150.1">
    <property type="protein sequence ID" value="OMERI01G37150.1"/>
    <property type="gene ID" value="OMERI01G37150"/>
</dbReference>
<protein>
    <submittedName>
        <fullName evidence="1">Uncharacterized protein</fullName>
    </submittedName>
</protein>
<proteinExistence type="predicted"/>
<reference evidence="1" key="2">
    <citation type="submission" date="2018-05" db="EMBL/GenBank/DDBJ databases">
        <title>OmerRS3 (Oryza meridionalis Reference Sequence Version 3).</title>
        <authorList>
            <person name="Zhang J."/>
            <person name="Kudrna D."/>
            <person name="Lee S."/>
            <person name="Talag J."/>
            <person name="Welchert J."/>
            <person name="Wing R.A."/>
        </authorList>
    </citation>
    <scope>NUCLEOTIDE SEQUENCE [LARGE SCALE GENOMIC DNA]</scope>
    <source>
        <strain evidence="1">cv. OR44</strain>
    </source>
</reference>
<dbReference type="PANTHER" id="PTHR34303">
    <property type="entry name" value="OS01G0890400 PROTEIN-RELATED"/>
    <property type="match status" value="1"/>
</dbReference>
<evidence type="ECO:0000313" key="2">
    <source>
        <dbReference type="Proteomes" id="UP000008021"/>
    </source>
</evidence>
<sequence length="280" mass="31052">MDLDPNNITGRPYFVDVLQSIGRPIPATAVPDITLPVPPRERRTTRPESETVYLNFKPSPEMLYFSRRFAYAYITRTTAPADADADADAAATTIRDAIHAVLPGLQLDLLPPSYSAHKTVRFLTPDDREAAMEKQPFALGRGGGGGGEVKLVREGETSNVERVSLECVVHAALLDYPKEQRNEGDIGRNCGSFGHLMEVDPACYAAPDMSPVRIVVNNKRPSEIPREIRIRYANDRIPPSIVSRHVVPVQILGVWVWDESQSQYVDANGEKYVAMYNHAP</sequence>
<accession>A0A0E0CBF9</accession>
<dbReference type="HOGENOM" id="CLU_093289_0_0_1"/>
<dbReference type="PANTHER" id="PTHR34303:SF6">
    <property type="entry name" value="OS01G0890400 PROTEIN"/>
    <property type="match status" value="1"/>
</dbReference>
<reference evidence="1" key="1">
    <citation type="submission" date="2015-04" db="UniProtKB">
        <authorList>
            <consortium name="EnsemblPlants"/>
        </authorList>
    </citation>
    <scope>IDENTIFICATION</scope>
</reference>
<evidence type="ECO:0000313" key="1">
    <source>
        <dbReference type="EnsemblPlants" id="OMERI01G37150.1"/>
    </source>
</evidence>
<name>A0A0E0CBF9_9ORYZ</name>
<dbReference type="eggNOG" id="ENOG502R3BU">
    <property type="taxonomic scope" value="Eukaryota"/>
</dbReference>
<keyword evidence="2" id="KW-1185">Reference proteome</keyword>
<dbReference type="Proteomes" id="UP000008021">
    <property type="component" value="Chromosome 1"/>
</dbReference>
<organism evidence="1">
    <name type="scientific">Oryza meridionalis</name>
    <dbReference type="NCBI Taxonomy" id="40149"/>
    <lineage>
        <taxon>Eukaryota</taxon>
        <taxon>Viridiplantae</taxon>
        <taxon>Streptophyta</taxon>
        <taxon>Embryophyta</taxon>
        <taxon>Tracheophyta</taxon>
        <taxon>Spermatophyta</taxon>
        <taxon>Magnoliopsida</taxon>
        <taxon>Liliopsida</taxon>
        <taxon>Poales</taxon>
        <taxon>Poaceae</taxon>
        <taxon>BOP clade</taxon>
        <taxon>Oryzoideae</taxon>
        <taxon>Oryzeae</taxon>
        <taxon>Oryzinae</taxon>
        <taxon>Oryza</taxon>
    </lineage>
</organism>